<feature type="transmembrane region" description="Helical" evidence="2">
    <location>
        <begin position="313"/>
        <end position="331"/>
    </location>
</feature>
<dbReference type="PANTHER" id="PTHR23028:SF134">
    <property type="entry name" value="PUTATIVE (AFU_ORTHOLOGUE AFUA_4G08520)-RELATED"/>
    <property type="match status" value="1"/>
</dbReference>
<dbReference type="Pfam" id="PF01757">
    <property type="entry name" value="Acyl_transf_3"/>
    <property type="match status" value="1"/>
</dbReference>
<feature type="transmembrane region" description="Helical" evidence="2">
    <location>
        <begin position="273"/>
        <end position="292"/>
    </location>
</feature>
<feature type="transmembrane region" description="Helical" evidence="2">
    <location>
        <begin position="217"/>
        <end position="238"/>
    </location>
</feature>
<feature type="transmembrane region" description="Helical" evidence="2">
    <location>
        <begin position="62"/>
        <end position="83"/>
    </location>
</feature>
<evidence type="ECO:0000256" key="1">
    <source>
        <dbReference type="SAM" id="MobiDB-lite"/>
    </source>
</evidence>
<accession>A0A147IPF2</accession>
<proteinExistence type="predicted"/>
<keyword evidence="2" id="KW-0812">Transmembrane</keyword>
<dbReference type="AlphaFoldDB" id="A0A147IPF2"/>
<reference evidence="4 5" key="1">
    <citation type="journal article" date="2016" name="Front. Microbiol.">
        <title>Genomic Resource of Rice Seed Associated Bacteria.</title>
        <authorList>
            <person name="Midha S."/>
            <person name="Bansal K."/>
            <person name="Sharma S."/>
            <person name="Kumar N."/>
            <person name="Patil P.P."/>
            <person name="Chaudhry V."/>
            <person name="Patil P.B."/>
        </authorList>
    </citation>
    <scope>NUCLEOTIDE SEQUENCE [LARGE SCALE GENOMIC DNA]</scope>
    <source>
        <strain evidence="4 5">NS355</strain>
    </source>
</reference>
<feature type="transmembrane region" description="Helical" evidence="2">
    <location>
        <begin position="104"/>
        <end position="125"/>
    </location>
</feature>
<dbReference type="PANTHER" id="PTHR23028">
    <property type="entry name" value="ACETYLTRANSFERASE"/>
    <property type="match status" value="1"/>
</dbReference>
<comment type="caution">
    <text evidence="4">The sequence shown here is derived from an EMBL/GenBank/DDBJ whole genome shotgun (WGS) entry which is preliminary data.</text>
</comment>
<dbReference type="PATRIC" id="fig|172044.3.peg.2452"/>
<dbReference type="InterPro" id="IPR050879">
    <property type="entry name" value="Acyltransferase_3"/>
</dbReference>
<organism evidence="4 5">
    <name type="scientific">Sphingomonas yabuuchiae</name>
    <dbReference type="NCBI Taxonomy" id="172044"/>
    <lineage>
        <taxon>Bacteria</taxon>
        <taxon>Pseudomonadati</taxon>
        <taxon>Pseudomonadota</taxon>
        <taxon>Alphaproteobacteria</taxon>
        <taxon>Sphingomonadales</taxon>
        <taxon>Sphingomonadaceae</taxon>
        <taxon>Sphingomonas</taxon>
    </lineage>
</organism>
<feature type="region of interest" description="Disordered" evidence="1">
    <location>
        <begin position="1"/>
        <end position="26"/>
    </location>
</feature>
<evidence type="ECO:0000259" key="3">
    <source>
        <dbReference type="Pfam" id="PF01757"/>
    </source>
</evidence>
<dbReference type="InterPro" id="IPR002656">
    <property type="entry name" value="Acyl_transf_3_dom"/>
</dbReference>
<dbReference type="GO" id="GO:0016747">
    <property type="term" value="F:acyltransferase activity, transferring groups other than amino-acyl groups"/>
    <property type="evidence" value="ECO:0007669"/>
    <property type="project" value="InterPro"/>
</dbReference>
<evidence type="ECO:0000256" key="2">
    <source>
        <dbReference type="SAM" id="Phobius"/>
    </source>
</evidence>
<feature type="transmembrane region" description="Helical" evidence="2">
    <location>
        <begin position="187"/>
        <end position="205"/>
    </location>
</feature>
<feature type="domain" description="Acyltransferase 3" evidence="3">
    <location>
        <begin position="31"/>
        <end position="348"/>
    </location>
</feature>
<evidence type="ECO:0000313" key="4">
    <source>
        <dbReference type="EMBL" id="KTT97167.1"/>
    </source>
</evidence>
<name>A0A147IPF2_9SPHN</name>
<feature type="transmembrane region" description="Helical" evidence="2">
    <location>
        <begin position="159"/>
        <end position="180"/>
    </location>
</feature>
<dbReference type="EMBL" id="LDTF01000067">
    <property type="protein sequence ID" value="KTT97167.1"/>
    <property type="molecule type" value="Genomic_DNA"/>
</dbReference>
<evidence type="ECO:0000313" key="5">
    <source>
        <dbReference type="Proteomes" id="UP000073923"/>
    </source>
</evidence>
<dbReference type="OrthoDB" id="9796461at2"/>
<sequence>MGSMASKSTWGKEGGPVRSTPDARGRGRGYPALDGLRGLAAIIVVYYHVTGVATGFQGGIFGHGYLAVDLFFALSGFVLFHAYDDRFRRGLSVGTFLRLRLIRLYPLYAVGLLIGLAANMLILLIDPPQAMTGGRLLSSIATGLVLLPSLPPTGDLFPLNGPCWTLMLELMANILMAILWRRIGVRSMVVLCATLAVILTVYGTAHGDVAAGDKWNSLLFGLVRCALSFSIGILVRLLSGGRATGPAPGNVMVGLLCLSLAALLIWSPPAQYAALYDLGFILVASPLFILLGSRITPSGPTARLCTLSGGTSYALYVTHCPMIGVVLLWSYTTGTLVYRDHLLLFASGYTLVFAALAYGLDRLYDVPVRRWLGRQQGRTASKASPASPPVPDHGRAA</sequence>
<feature type="transmembrane region" description="Helical" evidence="2">
    <location>
        <begin position="343"/>
        <end position="360"/>
    </location>
</feature>
<keyword evidence="2" id="KW-0472">Membrane</keyword>
<feature type="transmembrane region" description="Helical" evidence="2">
    <location>
        <begin position="36"/>
        <end position="56"/>
    </location>
</feature>
<feature type="region of interest" description="Disordered" evidence="1">
    <location>
        <begin position="377"/>
        <end position="397"/>
    </location>
</feature>
<feature type="transmembrane region" description="Helical" evidence="2">
    <location>
        <begin position="250"/>
        <end position="267"/>
    </location>
</feature>
<protein>
    <recommendedName>
        <fullName evidence="3">Acyltransferase 3 domain-containing protein</fullName>
    </recommendedName>
</protein>
<gene>
    <name evidence="4" type="ORF">NS355_12255</name>
</gene>
<keyword evidence="2" id="KW-1133">Transmembrane helix</keyword>
<dbReference type="Proteomes" id="UP000073923">
    <property type="component" value="Unassembled WGS sequence"/>
</dbReference>